<keyword evidence="3" id="KW-1185">Reference proteome</keyword>
<feature type="non-terminal residue" evidence="2">
    <location>
        <position position="93"/>
    </location>
</feature>
<name>A0A699YF35_HAELA</name>
<gene>
    <name evidence="2" type="ORF">HaLaN_03778</name>
</gene>
<keyword evidence="1" id="KW-0472">Membrane</keyword>
<evidence type="ECO:0000313" key="2">
    <source>
        <dbReference type="EMBL" id="GFH08760.1"/>
    </source>
</evidence>
<dbReference type="AlphaFoldDB" id="A0A699YF35"/>
<protein>
    <submittedName>
        <fullName evidence="2">Uncharacterized protein</fullName>
    </submittedName>
</protein>
<comment type="caution">
    <text evidence="2">The sequence shown here is derived from an EMBL/GenBank/DDBJ whole genome shotgun (WGS) entry which is preliminary data.</text>
</comment>
<accession>A0A699YF35</accession>
<reference evidence="2 3" key="1">
    <citation type="submission" date="2020-02" db="EMBL/GenBank/DDBJ databases">
        <title>Draft genome sequence of Haematococcus lacustris strain NIES-144.</title>
        <authorList>
            <person name="Morimoto D."/>
            <person name="Nakagawa S."/>
            <person name="Yoshida T."/>
            <person name="Sawayama S."/>
        </authorList>
    </citation>
    <scope>NUCLEOTIDE SEQUENCE [LARGE SCALE GENOMIC DNA]</scope>
    <source>
        <strain evidence="2 3">NIES-144</strain>
    </source>
</reference>
<organism evidence="2 3">
    <name type="scientific">Haematococcus lacustris</name>
    <name type="common">Green alga</name>
    <name type="synonym">Haematococcus pluvialis</name>
    <dbReference type="NCBI Taxonomy" id="44745"/>
    <lineage>
        <taxon>Eukaryota</taxon>
        <taxon>Viridiplantae</taxon>
        <taxon>Chlorophyta</taxon>
        <taxon>core chlorophytes</taxon>
        <taxon>Chlorophyceae</taxon>
        <taxon>CS clade</taxon>
        <taxon>Chlamydomonadales</taxon>
        <taxon>Haematococcaceae</taxon>
        <taxon>Haematococcus</taxon>
    </lineage>
</organism>
<proteinExistence type="predicted"/>
<feature type="transmembrane region" description="Helical" evidence="1">
    <location>
        <begin position="6"/>
        <end position="26"/>
    </location>
</feature>
<evidence type="ECO:0000313" key="3">
    <source>
        <dbReference type="Proteomes" id="UP000485058"/>
    </source>
</evidence>
<sequence length="93" mass="9823">MATTDIAAVAAFAYSAWQVVGGWYRFRAAQNKRAAKQDIFEALNQALKKAAAGGQRPEGAEYGAGCRGCDQGQVFAGWPGLSADAKAQLLEDL</sequence>
<dbReference type="EMBL" id="BLLF01000182">
    <property type="protein sequence ID" value="GFH08760.1"/>
    <property type="molecule type" value="Genomic_DNA"/>
</dbReference>
<dbReference type="Proteomes" id="UP000485058">
    <property type="component" value="Unassembled WGS sequence"/>
</dbReference>
<feature type="non-terminal residue" evidence="2">
    <location>
        <position position="1"/>
    </location>
</feature>
<evidence type="ECO:0000256" key="1">
    <source>
        <dbReference type="SAM" id="Phobius"/>
    </source>
</evidence>
<keyword evidence="1" id="KW-1133">Transmembrane helix</keyword>
<keyword evidence="1" id="KW-0812">Transmembrane</keyword>